<sequence length="52" mass="5698">MGRIALDCDTLVVAADDLRIMTYTAEPNTPDAARLHLALVIRTQTLTEQNAD</sequence>
<evidence type="ECO:0000313" key="2">
    <source>
        <dbReference type="Proteomes" id="UP001499933"/>
    </source>
</evidence>
<evidence type="ECO:0000313" key="1">
    <source>
        <dbReference type="EMBL" id="GAA1970051.1"/>
    </source>
</evidence>
<name>A0ABN2RJ61_9MICO</name>
<accession>A0ABN2RJ61</accession>
<dbReference type="Proteomes" id="UP001499933">
    <property type="component" value="Unassembled WGS sequence"/>
</dbReference>
<reference evidence="1 2" key="1">
    <citation type="journal article" date="2019" name="Int. J. Syst. Evol. Microbiol.">
        <title>The Global Catalogue of Microorganisms (GCM) 10K type strain sequencing project: providing services to taxonomists for standard genome sequencing and annotation.</title>
        <authorList>
            <consortium name="The Broad Institute Genomics Platform"/>
            <consortium name="The Broad Institute Genome Sequencing Center for Infectious Disease"/>
            <person name="Wu L."/>
            <person name="Ma J."/>
        </authorList>
    </citation>
    <scope>NUCLEOTIDE SEQUENCE [LARGE SCALE GENOMIC DNA]</scope>
    <source>
        <strain evidence="1 2">JCM 14901</strain>
    </source>
</reference>
<dbReference type="EMBL" id="BAAAOG010000012">
    <property type="protein sequence ID" value="GAA1970051.1"/>
    <property type="molecule type" value="Genomic_DNA"/>
</dbReference>
<keyword evidence="2" id="KW-1185">Reference proteome</keyword>
<comment type="caution">
    <text evidence="1">The sequence shown here is derived from an EMBL/GenBank/DDBJ whole genome shotgun (WGS) entry which is preliminary data.</text>
</comment>
<organism evidence="1 2">
    <name type="scientific">Microbacterium deminutum</name>
    <dbReference type="NCBI Taxonomy" id="344164"/>
    <lineage>
        <taxon>Bacteria</taxon>
        <taxon>Bacillati</taxon>
        <taxon>Actinomycetota</taxon>
        <taxon>Actinomycetes</taxon>
        <taxon>Micrococcales</taxon>
        <taxon>Microbacteriaceae</taxon>
        <taxon>Microbacterium</taxon>
    </lineage>
</organism>
<proteinExistence type="predicted"/>
<gene>
    <name evidence="1" type="ORF">GCM10009776_36420</name>
</gene>
<protein>
    <submittedName>
        <fullName evidence="1">Uncharacterized protein</fullName>
    </submittedName>
</protein>